<proteinExistence type="predicted"/>
<protein>
    <submittedName>
        <fullName evidence="2">Uncharacterized protein</fullName>
    </submittedName>
</protein>
<feature type="compositionally biased region" description="Basic and acidic residues" evidence="1">
    <location>
        <begin position="85"/>
        <end position="98"/>
    </location>
</feature>
<sequence>MGVRRRRGCSSIVSWKMNGHWIALLPHSLAKQTRLCKEGGRAESPSVNCRRRLGDGGAFLSLPRRTRASPDHPIPVLRGPCSHAVRAEDPPPKGRLETGAENSSLTASSPLHCRGRDVLMGRAGLGRMARLLVPWSSAALRPRHRTSHVAASGLARITNPAGSGESLCWAVRRARPSPSERGPEPIPALLSRVTAGPAPSAPRNPPHNTGAA</sequence>
<keyword evidence="3" id="KW-1185">Reference proteome</keyword>
<dbReference type="Proteomes" id="UP000827986">
    <property type="component" value="Unassembled WGS sequence"/>
</dbReference>
<evidence type="ECO:0000313" key="2">
    <source>
        <dbReference type="EMBL" id="KAH1182937.1"/>
    </source>
</evidence>
<name>A0A9D4B008_9SAUR</name>
<feature type="region of interest" description="Disordered" evidence="1">
    <location>
        <begin position="60"/>
        <end position="109"/>
    </location>
</feature>
<reference evidence="2" key="1">
    <citation type="submission" date="2021-09" db="EMBL/GenBank/DDBJ databases">
        <title>The genome of Mauremys mutica provides insights into the evolution of semi-aquatic lifestyle.</title>
        <authorList>
            <person name="Gong S."/>
            <person name="Gao Y."/>
        </authorList>
    </citation>
    <scope>NUCLEOTIDE SEQUENCE</scope>
    <source>
        <strain evidence="2">MM-2020</strain>
        <tissue evidence="2">Muscle</tissue>
    </source>
</reference>
<feature type="region of interest" description="Disordered" evidence="1">
    <location>
        <begin position="174"/>
        <end position="212"/>
    </location>
</feature>
<gene>
    <name evidence="2" type="ORF">KIL84_004429</name>
</gene>
<feature type="compositionally biased region" description="Polar residues" evidence="1">
    <location>
        <begin position="100"/>
        <end position="109"/>
    </location>
</feature>
<organism evidence="2 3">
    <name type="scientific">Mauremys mutica</name>
    <name type="common">yellowpond turtle</name>
    <dbReference type="NCBI Taxonomy" id="74926"/>
    <lineage>
        <taxon>Eukaryota</taxon>
        <taxon>Metazoa</taxon>
        <taxon>Chordata</taxon>
        <taxon>Craniata</taxon>
        <taxon>Vertebrata</taxon>
        <taxon>Euteleostomi</taxon>
        <taxon>Archelosauria</taxon>
        <taxon>Testudinata</taxon>
        <taxon>Testudines</taxon>
        <taxon>Cryptodira</taxon>
        <taxon>Durocryptodira</taxon>
        <taxon>Testudinoidea</taxon>
        <taxon>Geoemydidae</taxon>
        <taxon>Geoemydinae</taxon>
        <taxon>Mauremys</taxon>
    </lineage>
</organism>
<accession>A0A9D4B008</accession>
<dbReference type="AlphaFoldDB" id="A0A9D4B008"/>
<evidence type="ECO:0000313" key="3">
    <source>
        <dbReference type="Proteomes" id="UP000827986"/>
    </source>
</evidence>
<evidence type="ECO:0000256" key="1">
    <source>
        <dbReference type="SAM" id="MobiDB-lite"/>
    </source>
</evidence>
<comment type="caution">
    <text evidence="2">The sequence shown here is derived from an EMBL/GenBank/DDBJ whole genome shotgun (WGS) entry which is preliminary data.</text>
</comment>
<dbReference type="EMBL" id="JAHDVG010000466">
    <property type="protein sequence ID" value="KAH1182937.1"/>
    <property type="molecule type" value="Genomic_DNA"/>
</dbReference>